<keyword evidence="3 9" id="KW-0349">Heme</keyword>
<dbReference type="InterPro" id="IPR036909">
    <property type="entry name" value="Cyt_c-like_dom_sf"/>
</dbReference>
<dbReference type="Pfam" id="PF00034">
    <property type="entry name" value="Cytochrom_C"/>
    <property type="match status" value="2"/>
</dbReference>
<accession>A0ABS3NIR3</accession>
<keyword evidence="8" id="KW-0472">Membrane</keyword>
<feature type="signal peptide" evidence="10">
    <location>
        <begin position="1"/>
        <end position="20"/>
    </location>
</feature>
<keyword evidence="7 9" id="KW-0408">Iron</keyword>
<comment type="subcellular location">
    <subcellularLocation>
        <location evidence="1">Cell membrane</location>
    </subcellularLocation>
</comment>
<organism evidence="12 13">
    <name type="scientific">Oceanisphaera pacifica</name>
    <dbReference type="NCBI Taxonomy" id="2818389"/>
    <lineage>
        <taxon>Bacteria</taxon>
        <taxon>Pseudomonadati</taxon>
        <taxon>Pseudomonadota</taxon>
        <taxon>Gammaproteobacteria</taxon>
        <taxon>Aeromonadales</taxon>
        <taxon>Aeromonadaceae</taxon>
        <taxon>Oceanisphaera</taxon>
    </lineage>
</organism>
<sequence length="408" mass="44654">MRKIIFGLLAYLLVCVDVMAVSSDKALVAEGEYLATAADCVACHTAPGEKPFAGGLAFELPFGTLYTPNITPDAETGIGDWTDDEFVRALQEGISREGEHYYPAFPYTSYTKMPREDILAIKAYLFSLEPVHQPARENDIGFPFNQRWGMYLWNFVFLDDKRFQPDLDQSEAWNRGAYLVNGPGHCGECHTPRNIFQATQSSELFAGADIGGWRAYNITSSDSHGIGQWSEDQLVSYFREGYAEGHGVAGGPMAEVVEYSLRHLSESDLRAIATYLKATDPKAVGVPRPAVKPKLAGAPLNEDLGSKIFADACVSCHQWDGRGNQSPTATLSGLKTVSDPRASNLLGILLEGNPASSLPVNHRMPDFGAIYNDQELAALATFVLSHFGRLDTAIEPEQVGERRSLSLH</sequence>
<dbReference type="InterPro" id="IPR014353">
    <property type="entry name" value="Membr-bd_ADH_cyt_c"/>
</dbReference>
<evidence type="ECO:0000256" key="7">
    <source>
        <dbReference type="ARBA" id="ARBA00023004"/>
    </source>
</evidence>
<dbReference type="Gene3D" id="1.10.760.10">
    <property type="entry name" value="Cytochrome c-like domain"/>
    <property type="match status" value="2"/>
</dbReference>
<evidence type="ECO:0000313" key="12">
    <source>
        <dbReference type="EMBL" id="MBO1520476.1"/>
    </source>
</evidence>
<dbReference type="Proteomes" id="UP000664882">
    <property type="component" value="Unassembled WGS sequence"/>
</dbReference>
<dbReference type="InterPro" id="IPR051459">
    <property type="entry name" value="Cytochrome_c-type_DH"/>
</dbReference>
<dbReference type="PROSITE" id="PS51007">
    <property type="entry name" value="CYTC"/>
    <property type="match status" value="3"/>
</dbReference>
<dbReference type="InterPro" id="IPR009056">
    <property type="entry name" value="Cyt_c-like_dom"/>
</dbReference>
<dbReference type="RefSeq" id="WP_208006352.1">
    <property type="nucleotide sequence ID" value="NZ_JAGDFX010000016.1"/>
</dbReference>
<evidence type="ECO:0000256" key="3">
    <source>
        <dbReference type="ARBA" id="ARBA00022617"/>
    </source>
</evidence>
<name>A0ABS3NIR3_9GAMM</name>
<evidence type="ECO:0000256" key="1">
    <source>
        <dbReference type="ARBA" id="ARBA00004236"/>
    </source>
</evidence>
<keyword evidence="13" id="KW-1185">Reference proteome</keyword>
<comment type="caution">
    <text evidence="12">The sequence shown here is derived from an EMBL/GenBank/DDBJ whole genome shotgun (WGS) entry which is preliminary data.</text>
</comment>
<feature type="chain" id="PRO_5045678995" evidence="10">
    <location>
        <begin position="21"/>
        <end position="408"/>
    </location>
</feature>
<evidence type="ECO:0000256" key="8">
    <source>
        <dbReference type="ARBA" id="ARBA00023136"/>
    </source>
</evidence>
<evidence type="ECO:0000256" key="2">
    <source>
        <dbReference type="ARBA" id="ARBA00022475"/>
    </source>
</evidence>
<dbReference type="EMBL" id="JAGDFX010000016">
    <property type="protein sequence ID" value="MBO1520476.1"/>
    <property type="molecule type" value="Genomic_DNA"/>
</dbReference>
<feature type="domain" description="Cytochrome c" evidence="11">
    <location>
        <begin position="171"/>
        <end position="280"/>
    </location>
</feature>
<evidence type="ECO:0000256" key="4">
    <source>
        <dbReference type="ARBA" id="ARBA00022723"/>
    </source>
</evidence>
<proteinExistence type="predicted"/>
<evidence type="ECO:0000313" key="13">
    <source>
        <dbReference type="Proteomes" id="UP000664882"/>
    </source>
</evidence>
<protein>
    <submittedName>
        <fullName evidence="12">Cytochrome c</fullName>
    </submittedName>
</protein>
<evidence type="ECO:0000256" key="9">
    <source>
        <dbReference type="PROSITE-ProRule" id="PRU00433"/>
    </source>
</evidence>
<evidence type="ECO:0000256" key="5">
    <source>
        <dbReference type="ARBA" id="ARBA00022729"/>
    </source>
</evidence>
<evidence type="ECO:0000259" key="11">
    <source>
        <dbReference type="PROSITE" id="PS51007"/>
    </source>
</evidence>
<keyword evidence="4 9" id="KW-0479">Metal-binding</keyword>
<gene>
    <name evidence="12" type="ORF">J3U76_12695</name>
</gene>
<evidence type="ECO:0000256" key="6">
    <source>
        <dbReference type="ARBA" id="ARBA00022737"/>
    </source>
</evidence>
<dbReference type="PANTHER" id="PTHR35008">
    <property type="entry name" value="BLL4482 PROTEIN-RELATED"/>
    <property type="match status" value="1"/>
</dbReference>
<keyword evidence="5 10" id="KW-0732">Signal</keyword>
<keyword evidence="2" id="KW-1003">Cell membrane</keyword>
<feature type="domain" description="Cytochrome c" evidence="11">
    <location>
        <begin position="26"/>
        <end position="129"/>
    </location>
</feature>
<evidence type="ECO:0000256" key="10">
    <source>
        <dbReference type="SAM" id="SignalP"/>
    </source>
</evidence>
<keyword evidence="6" id="KW-0677">Repeat</keyword>
<dbReference type="PIRSF" id="PIRSF000018">
    <property type="entry name" value="Mb_ADH_cyt_c"/>
    <property type="match status" value="1"/>
</dbReference>
<dbReference type="SUPFAM" id="SSF46626">
    <property type="entry name" value="Cytochrome c"/>
    <property type="match status" value="3"/>
</dbReference>
<reference evidence="12 13" key="1">
    <citation type="submission" date="2021-03" db="EMBL/GenBank/DDBJ databases">
        <title>Oceanisphaera sp. nov., isolated from the intestine.</title>
        <authorList>
            <person name="Zhao L.-H."/>
            <person name="Shi L.-F."/>
        </authorList>
    </citation>
    <scope>NUCLEOTIDE SEQUENCE [LARGE SCALE GENOMIC DNA]</scope>
    <source>
        <strain evidence="12 13">DM8</strain>
    </source>
</reference>
<feature type="domain" description="Cytochrome c" evidence="11">
    <location>
        <begin position="300"/>
        <end position="387"/>
    </location>
</feature>
<dbReference type="PANTHER" id="PTHR35008:SF8">
    <property type="entry name" value="ALCOHOL DEHYDROGENASE CYTOCHROME C SUBUNIT"/>
    <property type="match status" value="1"/>
</dbReference>